<evidence type="ECO:0000313" key="5">
    <source>
        <dbReference type="EMBL" id="RMR59202.1"/>
    </source>
</evidence>
<feature type="transmembrane region" description="Helical" evidence="4">
    <location>
        <begin position="178"/>
        <end position="201"/>
    </location>
</feature>
<evidence type="ECO:0000256" key="1">
    <source>
        <dbReference type="ARBA" id="ARBA00004196"/>
    </source>
</evidence>
<dbReference type="AlphaFoldDB" id="A0A3M4W7L5"/>
<comment type="subcellular location">
    <subcellularLocation>
        <location evidence="1">Cell envelope</location>
    </subcellularLocation>
</comment>
<dbReference type="EMBL" id="RBRY01000062">
    <property type="protein sequence ID" value="RMR59202.1"/>
    <property type="molecule type" value="Genomic_DNA"/>
</dbReference>
<evidence type="ECO:0000256" key="2">
    <source>
        <dbReference type="ARBA" id="ARBA00023054"/>
    </source>
</evidence>
<dbReference type="InterPro" id="IPR050465">
    <property type="entry name" value="UPF0194_transport"/>
</dbReference>
<dbReference type="PANTHER" id="PTHR32347:SF23">
    <property type="entry name" value="BLL5650 PROTEIN"/>
    <property type="match status" value="1"/>
</dbReference>
<keyword evidence="4" id="KW-0472">Membrane</keyword>
<feature type="transmembrane region" description="Helical" evidence="4">
    <location>
        <begin position="213"/>
        <end position="232"/>
    </location>
</feature>
<feature type="transmembrane region" description="Helical" evidence="4">
    <location>
        <begin position="248"/>
        <end position="269"/>
    </location>
</feature>
<evidence type="ECO:0000256" key="4">
    <source>
        <dbReference type="SAM" id="Phobius"/>
    </source>
</evidence>
<proteinExistence type="predicted"/>
<accession>A0A3M4W7L5</accession>
<comment type="caution">
    <text evidence="5">The sequence shown here is derived from an EMBL/GenBank/DDBJ whole genome shotgun (WGS) entry which is preliminary data.</text>
</comment>
<protein>
    <recommendedName>
        <fullName evidence="7">Peptidase M50</fullName>
    </recommendedName>
</protein>
<dbReference type="PANTHER" id="PTHR32347">
    <property type="entry name" value="EFFLUX SYSTEM COMPONENT YKNX-RELATED"/>
    <property type="match status" value="1"/>
</dbReference>
<feature type="transmembrane region" description="Helical" evidence="4">
    <location>
        <begin position="153"/>
        <end position="172"/>
    </location>
</feature>
<dbReference type="Proteomes" id="UP000278332">
    <property type="component" value="Unassembled WGS sequence"/>
</dbReference>
<reference evidence="5 6" key="1">
    <citation type="submission" date="2018-08" db="EMBL/GenBank/DDBJ databases">
        <title>Recombination of ecologically and evolutionarily significant loci maintains genetic cohesion in the Pseudomonas syringae species complex.</title>
        <authorList>
            <person name="Dillon M."/>
            <person name="Thakur S."/>
            <person name="Almeida R.N.D."/>
            <person name="Weir B.S."/>
            <person name="Guttman D.S."/>
        </authorList>
    </citation>
    <scope>NUCLEOTIDE SEQUENCE [LARGE SCALE GENOMIC DNA]</scope>
    <source>
        <strain evidence="5 6">ICMP 6917</strain>
    </source>
</reference>
<gene>
    <name evidence="5" type="ORF">ALP84_00223</name>
</gene>
<evidence type="ECO:0008006" key="7">
    <source>
        <dbReference type="Google" id="ProtNLM"/>
    </source>
</evidence>
<feature type="transmembrane region" description="Helical" evidence="4">
    <location>
        <begin position="353"/>
        <end position="375"/>
    </location>
</feature>
<evidence type="ECO:0000313" key="6">
    <source>
        <dbReference type="Proteomes" id="UP000278332"/>
    </source>
</evidence>
<evidence type="ECO:0000256" key="3">
    <source>
        <dbReference type="SAM" id="Coils"/>
    </source>
</evidence>
<keyword evidence="4" id="KW-1133">Transmembrane helix</keyword>
<feature type="transmembrane region" description="Helical" evidence="4">
    <location>
        <begin position="421"/>
        <end position="439"/>
    </location>
</feature>
<feature type="transmembrane region" description="Helical" evidence="4">
    <location>
        <begin position="281"/>
        <end position="301"/>
    </location>
</feature>
<feature type="transmembrane region" description="Helical" evidence="4">
    <location>
        <begin position="382"/>
        <end position="401"/>
    </location>
</feature>
<dbReference type="GO" id="GO:0030313">
    <property type="term" value="C:cell envelope"/>
    <property type="evidence" value="ECO:0007669"/>
    <property type="project" value="UniProtKB-SubCell"/>
</dbReference>
<feature type="coiled-coil region" evidence="3">
    <location>
        <begin position="520"/>
        <end position="547"/>
    </location>
</feature>
<organism evidence="5 6">
    <name type="scientific">Pseudomonas cichorii</name>
    <dbReference type="NCBI Taxonomy" id="36746"/>
    <lineage>
        <taxon>Bacteria</taxon>
        <taxon>Pseudomonadati</taxon>
        <taxon>Pseudomonadota</taxon>
        <taxon>Gammaproteobacteria</taxon>
        <taxon>Pseudomonadales</taxon>
        <taxon>Pseudomonadaceae</taxon>
        <taxon>Pseudomonas</taxon>
    </lineage>
</organism>
<sequence length="708" mass="79990">MMHSPSSMDLPQLRQELKLHRGPRLRDGSPSWTLEDPARGQFFRLGWAEVEMLARWETGNSQKVLDAVNTQTSLTLDIQDIKGFAAFLGNLQLVQVQGPEGNDRLLKISQQNKHGWAGWLMHNYLFVRIPLVNPDAFLERTLPWVRPLMSRGFALLTLMAALTGLILVARQWDVFVHTFLHFFSLEGALLAAMTLGCTKVLHELGHAYTCKRFGCRVASMGVALLVMWPVLYTDTTGAWRLTARRQRLAIGAAGMLVELSLAAWATLLWSFLPDGPLRSAAFMLATTTWILTLAINLSPLMRFDGYFLLSDALDVPNLQSRGFALARWRLREWLFGLDDPRPEVFEPWLERTLLLYAFGTWAYRFFLFLGIALLVYHFAFKLLGLLLFAVEIGVFILMPIFRELQHWAGRRKDYRMNRNTLITTAVLAALLLGVCLPWRSSVQAPALLRASQQATLLVPNGARLQSINVRPGQIIERDQPMFRLEAPTLTHELSNLELQIKTLSWQLSFQRMDKDAATRLPVVQRELDTAQERYNALRSQIDQLQIRAPFDGTLVDMAEPLAVGQWLPPGEWLATLAAPGSALIEAFVSEQDMHRIAADNRAWFYPEDLSRPRIELLVTRVEQTAVRKLASAPELASDYQGGIATRLNKEHEPVPEQAVYRVLLQPSGASQNIEQALRGSVSIDAETRSPLLYAWQNVVAVLIREAAF</sequence>
<keyword evidence="4" id="KW-0812">Transmembrane</keyword>
<name>A0A3M4W7L5_PSECI</name>
<keyword evidence="2 3" id="KW-0175">Coiled coil</keyword>
<dbReference type="SUPFAM" id="SSF111369">
    <property type="entry name" value="HlyD-like secretion proteins"/>
    <property type="match status" value="1"/>
</dbReference>